<evidence type="ECO:0000313" key="1">
    <source>
        <dbReference type="EMBL" id="KAK7348269.1"/>
    </source>
</evidence>
<dbReference type="Proteomes" id="UP001374584">
    <property type="component" value="Unassembled WGS sequence"/>
</dbReference>
<reference evidence="1 2" key="1">
    <citation type="submission" date="2024-01" db="EMBL/GenBank/DDBJ databases">
        <title>The genomes of 5 underutilized Papilionoideae crops provide insights into root nodulation and disease resistanc.</title>
        <authorList>
            <person name="Jiang F."/>
        </authorList>
    </citation>
    <scope>NUCLEOTIDE SEQUENCE [LARGE SCALE GENOMIC DNA]</scope>
    <source>
        <strain evidence="1">JINMINGXINNONG_FW02</strain>
        <tissue evidence="1">Leaves</tissue>
    </source>
</reference>
<proteinExistence type="predicted"/>
<evidence type="ECO:0000313" key="2">
    <source>
        <dbReference type="Proteomes" id="UP001374584"/>
    </source>
</evidence>
<keyword evidence="2" id="KW-1185">Reference proteome</keyword>
<accession>A0AAN9M5U9</accession>
<dbReference type="EMBL" id="JAYMYR010000008">
    <property type="protein sequence ID" value="KAK7348269.1"/>
    <property type="molecule type" value="Genomic_DNA"/>
</dbReference>
<gene>
    <name evidence="1" type="ORF">VNO80_22820</name>
</gene>
<dbReference type="AlphaFoldDB" id="A0AAN9M5U9"/>
<organism evidence="1 2">
    <name type="scientific">Phaseolus coccineus</name>
    <name type="common">Scarlet runner bean</name>
    <name type="synonym">Phaseolus multiflorus</name>
    <dbReference type="NCBI Taxonomy" id="3886"/>
    <lineage>
        <taxon>Eukaryota</taxon>
        <taxon>Viridiplantae</taxon>
        <taxon>Streptophyta</taxon>
        <taxon>Embryophyta</taxon>
        <taxon>Tracheophyta</taxon>
        <taxon>Spermatophyta</taxon>
        <taxon>Magnoliopsida</taxon>
        <taxon>eudicotyledons</taxon>
        <taxon>Gunneridae</taxon>
        <taxon>Pentapetalae</taxon>
        <taxon>rosids</taxon>
        <taxon>fabids</taxon>
        <taxon>Fabales</taxon>
        <taxon>Fabaceae</taxon>
        <taxon>Papilionoideae</taxon>
        <taxon>50 kb inversion clade</taxon>
        <taxon>NPAAA clade</taxon>
        <taxon>indigoferoid/millettioid clade</taxon>
        <taxon>Phaseoleae</taxon>
        <taxon>Phaseolus</taxon>
    </lineage>
</organism>
<protein>
    <submittedName>
        <fullName evidence="1">Uncharacterized protein</fullName>
    </submittedName>
</protein>
<comment type="caution">
    <text evidence="1">The sequence shown here is derived from an EMBL/GenBank/DDBJ whole genome shotgun (WGS) entry which is preliminary data.</text>
</comment>
<sequence length="217" mass="24733">MIKEKFLLDKIFGSLKLSWDGEQNYLGQSNTPEQLGGANLVAETVHQSKPVFTPHKKHCAPPYDIKSSFLLPEKHRDTDPHNVKLPSLLPCHSPELGKSPTHVSHFEAEIAVVHVALQIETWPHFNEGDTDGSHLWKSEDKTGDMLFQVLGFCSVFGQKCEKRKFQSGGEFYCDYYLKAGGRYIRERNAYLIVIPKYEVHLKLEQVEDDKSELNYSA</sequence>
<name>A0AAN9M5U9_PHACN</name>